<proteinExistence type="predicted"/>
<accession>A0AAD9H053</accession>
<evidence type="ECO:0000313" key="1">
    <source>
        <dbReference type="EMBL" id="KAK1947473.1"/>
    </source>
</evidence>
<reference evidence="1" key="1">
    <citation type="submission" date="2023-08" db="EMBL/GenBank/DDBJ databases">
        <title>Reference Genome Resource for the Citrus Pathogen Phytophthora citrophthora.</title>
        <authorList>
            <person name="Moller H."/>
            <person name="Coetzee B."/>
            <person name="Rose L.J."/>
            <person name="Van Niekerk J.M."/>
        </authorList>
    </citation>
    <scope>NUCLEOTIDE SEQUENCE</scope>
    <source>
        <strain evidence="1">STE-U-9442</strain>
    </source>
</reference>
<comment type="caution">
    <text evidence="1">The sequence shown here is derived from an EMBL/GenBank/DDBJ whole genome shotgun (WGS) entry which is preliminary data.</text>
</comment>
<evidence type="ECO:0000313" key="2">
    <source>
        <dbReference type="Proteomes" id="UP001259832"/>
    </source>
</evidence>
<name>A0AAD9H053_9STRA</name>
<dbReference type="AlphaFoldDB" id="A0AAD9H053"/>
<gene>
    <name evidence="1" type="ORF">P3T76_001483</name>
</gene>
<keyword evidence="2" id="KW-1185">Reference proteome</keyword>
<dbReference type="EMBL" id="JASMQC010000002">
    <property type="protein sequence ID" value="KAK1947473.1"/>
    <property type="molecule type" value="Genomic_DNA"/>
</dbReference>
<organism evidence="1 2">
    <name type="scientific">Phytophthora citrophthora</name>
    <dbReference type="NCBI Taxonomy" id="4793"/>
    <lineage>
        <taxon>Eukaryota</taxon>
        <taxon>Sar</taxon>
        <taxon>Stramenopiles</taxon>
        <taxon>Oomycota</taxon>
        <taxon>Peronosporomycetes</taxon>
        <taxon>Peronosporales</taxon>
        <taxon>Peronosporaceae</taxon>
        <taxon>Phytophthora</taxon>
    </lineage>
</organism>
<sequence length="62" mass="7126">MKAIAEKKILARLSSMENDNFVRLFKANFTPQRAKSTGRIKTPEQFANYKEFYALAKITGLE</sequence>
<protein>
    <submittedName>
        <fullName evidence="1">Uncharacterized protein</fullName>
    </submittedName>
</protein>
<dbReference type="Proteomes" id="UP001259832">
    <property type="component" value="Unassembled WGS sequence"/>
</dbReference>